<dbReference type="STRING" id="231916.A0A409WVV2"/>
<dbReference type="OrthoDB" id="2745718at2759"/>
<gene>
    <name evidence="2" type="ORF">CVT26_002248</name>
</gene>
<organism evidence="2 3">
    <name type="scientific">Gymnopilus dilepis</name>
    <dbReference type="NCBI Taxonomy" id="231916"/>
    <lineage>
        <taxon>Eukaryota</taxon>
        <taxon>Fungi</taxon>
        <taxon>Dikarya</taxon>
        <taxon>Basidiomycota</taxon>
        <taxon>Agaricomycotina</taxon>
        <taxon>Agaricomycetes</taxon>
        <taxon>Agaricomycetidae</taxon>
        <taxon>Agaricales</taxon>
        <taxon>Agaricineae</taxon>
        <taxon>Hymenogastraceae</taxon>
        <taxon>Gymnopilus</taxon>
    </lineage>
</organism>
<reference evidence="2 3" key="1">
    <citation type="journal article" date="2018" name="Evol. Lett.">
        <title>Horizontal gene cluster transfer increased hallucinogenic mushroom diversity.</title>
        <authorList>
            <person name="Reynolds H.T."/>
            <person name="Vijayakumar V."/>
            <person name="Gluck-Thaler E."/>
            <person name="Korotkin H.B."/>
            <person name="Matheny P.B."/>
            <person name="Slot J.C."/>
        </authorList>
    </citation>
    <scope>NUCLEOTIDE SEQUENCE [LARGE SCALE GENOMIC DNA]</scope>
    <source>
        <strain evidence="2 3">SRW20</strain>
    </source>
</reference>
<accession>A0A409WVV2</accession>
<dbReference type="CDD" id="cd09917">
    <property type="entry name" value="F-box_SF"/>
    <property type="match status" value="1"/>
</dbReference>
<dbReference type="SUPFAM" id="SSF81383">
    <property type="entry name" value="F-box domain"/>
    <property type="match status" value="1"/>
</dbReference>
<name>A0A409WVV2_9AGAR</name>
<dbReference type="SMART" id="SM00256">
    <property type="entry name" value="FBOX"/>
    <property type="match status" value="1"/>
</dbReference>
<proteinExistence type="predicted"/>
<dbReference type="AlphaFoldDB" id="A0A409WVV2"/>
<dbReference type="InParanoid" id="A0A409WVV2"/>
<dbReference type="EMBL" id="NHYE01004729">
    <property type="protein sequence ID" value="PPQ82586.1"/>
    <property type="molecule type" value="Genomic_DNA"/>
</dbReference>
<dbReference type="Pfam" id="PF12937">
    <property type="entry name" value="F-box-like"/>
    <property type="match status" value="1"/>
</dbReference>
<dbReference type="InterPro" id="IPR001810">
    <property type="entry name" value="F-box_dom"/>
</dbReference>
<dbReference type="PROSITE" id="PS50181">
    <property type="entry name" value="FBOX"/>
    <property type="match status" value="1"/>
</dbReference>
<dbReference type="Proteomes" id="UP000284706">
    <property type="component" value="Unassembled WGS sequence"/>
</dbReference>
<evidence type="ECO:0000313" key="2">
    <source>
        <dbReference type="EMBL" id="PPQ82586.1"/>
    </source>
</evidence>
<evidence type="ECO:0000313" key="3">
    <source>
        <dbReference type="Proteomes" id="UP000284706"/>
    </source>
</evidence>
<keyword evidence="3" id="KW-1185">Reference proteome</keyword>
<evidence type="ECO:0000259" key="1">
    <source>
        <dbReference type="PROSITE" id="PS50181"/>
    </source>
</evidence>
<comment type="caution">
    <text evidence="2">The sequence shown here is derived from an EMBL/GenBank/DDBJ whole genome shotgun (WGS) entry which is preliminary data.</text>
</comment>
<protein>
    <recommendedName>
        <fullName evidence="1">F-box domain-containing protein</fullName>
    </recommendedName>
</protein>
<sequence>MASITSLPQEILVEIMTNLDPSSLVRCASTCRLLHGTYRNSSKLQYMLELSMNEMRDAGTDAPFPDRLARIRELRVNWSDMKCVNYKSVNLDISFHLSNEFVGGVLAFAEGQSFKAVWLPSTRDAGRTIKHDTHETPFQNFTIDPIQDLLVFLEREPQDAPLLSTTRLFRVHLRTLSSNDYHQDAKQPVLAFTLPADPDVRPVIRQAVLHLASDVLGLFLVPWRISPILLIWNWRSGDLIYDSRGDDLAYSISYFVLLNPTSFILASVRDNGCILLYGLSGATYPADPATLVAIFHLPILKPFQYVSGLSIHMGAFQDKPAPGELFYTVPESRMLVFAISYAGLDVPHDSGHSYQLFVHMSSFLKHLPESSVDRPPLDIFWDAWGEQETRFLQCREPIYVHGSRVVRIIPSKFVGRIEILDFNMARAHASNNPKGLPDHYIQTEPSYISSNIFESQVITRRPYRSSTVEVGEFSLCYLIDEERLVAVQIDSHNYLIVDKIDVDWF</sequence>
<dbReference type="InterPro" id="IPR036047">
    <property type="entry name" value="F-box-like_dom_sf"/>
</dbReference>
<feature type="domain" description="F-box" evidence="1">
    <location>
        <begin position="1"/>
        <end position="47"/>
    </location>
</feature>
<dbReference type="Gene3D" id="1.20.1280.50">
    <property type="match status" value="1"/>
</dbReference>